<evidence type="ECO:0000256" key="2">
    <source>
        <dbReference type="ARBA" id="ARBA00010857"/>
    </source>
</evidence>
<evidence type="ECO:0000256" key="9">
    <source>
        <dbReference type="ARBA" id="ARBA00023242"/>
    </source>
</evidence>
<dbReference type="Gene3D" id="2.20.25.10">
    <property type="match status" value="1"/>
</dbReference>
<dbReference type="SMART" id="SM00385">
    <property type="entry name" value="CYCLIN"/>
    <property type="match status" value="2"/>
</dbReference>
<evidence type="ECO:0000256" key="10">
    <source>
        <dbReference type="ARBA" id="ARBA00031009"/>
    </source>
</evidence>
<keyword evidence="5" id="KW-0862">Zinc</keyword>
<keyword evidence="14" id="KW-1185">Reference proteome</keyword>
<dbReference type="GO" id="GO:0000126">
    <property type="term" value="C:transcription factor TFIIIB complex"/>
    <property type="evidence" value="ECO:0007669"/>
    <property type="project" value="TreeGrafter"/>
</dbReference>
<evidence type="ECO:0000256" key="5">
    <source>
        <dbReference type="ARBA" id="ARBA00022833"/>
    </source>
</evidence>
<dbReference type="GO" id="GO:0097550">
    <property type="term" value="C:transcription preinitiation complex"/>
    <property type="evidence" value="ECO:0007669"/>
    <property type="project" value="TreeGrafter"/>
</dbReference>
<keyword evidence="7" id="KW-0010">Activator</keyword>
<dbReference type="AlphaFoldDB" id="A0A2T7A3J8"/>
<dbReference type="SUPFAM" id="SSF47954">
    <property type="entry name" value="Cyclin-like"/>
    <property type="match status" value="2"/>
</dbReference>
<dbReference type="OrthoDB" id="511529at2759"/>
<dbReference type="GO" id="GO:0070897">
    <property type="term" value="P:transcription preinitiation complex assembly"/>
    <property type="evidence" value="ECO:0007669"/>
    <property type="project" value="InterPro"/>
</dbReference>
<evidence type="ECO:0000313" key="13">
    <source>
        <dbReference type="EMBL" id="PUU82298.1"/>
    </source>
</evidence>
<keyword evidence="9" id="KW-0539">Nucleus</keyword>
<feature type="domain" description="Cyclin-like" evidence="12">
    <location>
        <begin position="184"/>
        <end position="268"/>
    </location>
</feature>
<dbReference type="CDD" id="cd20553">
    <property type="entry name" value="CYCLIN_TFIIIB90_rpt1"/>
    <property type="match status" value="1"/>
</dbReference>
<keyword evidence="6" id="KW-0805">Transcription regulation</keyword>
<feature type="compositionally biased region" description="Acidic residues" evidence="11">
    <location>
        <begin position="449"/>
        <end position="458"/>
    </location>
</feature>
<feature type="region of interest" description="Disordered" evidence="11">
    <location>
        <begin position="433"/>
        <end position="458"/>
    </location>
</feature>
<organism evidence="13 14">
    <name type="scientific">Tuber borchii</name>
    <name type="common">White truffle</name>
    <dbReference type="NCBI Taxonomy" id="42251"/>
    <lineage>
        <taxon>Eukaryota</taxon>
        <taxon>Fungi</taxon>
        <taxon>Dikarya</taxon>
        <taxon>Ascomycota</taxon>
        <taxon>Pezizomycotina</taxon>
        <taxon>Pezizomycetes</taxon>
        <taxon>Pezizales</taxon>
        <taxon>Tuberaceae</taxon>
        <taxon>Tuber</taxon>
    </lineage>
</organism>
<dbReference type="Gene3D" id="1.20.5.650">
    <property type="entry name" value="Single helix bin"/>
    <property type="match status" value="1"/>
</dbReference>
<keyword evidence="4" id="KW-0863">Zinc-finger</keyword>
<feature type="compositionally biased region" description="Basic and acidic residues" evidence="11">
    <location>
        <begin position="433"/>
        <end position="442"/>
    </location>
</feature>
<dbReference type="InterPro" id="IPR036915">
    <property type="entry name" value="Cyclin-like_sf"/>
</dbReference>
<feature type="domain" description="Cyclin-like" evidence="12">
    <location>
        <begin position="90"/>
        <end position="174"/>
    </location>
</feature>
<dbReference type="PANTHER" id="PTHR11618">
    <property type="entry name" value="TRANSCRIPTION INITIATION FACTOR IIB-RELATED"/>
    <property type="match status" value="1"/>
</dbReference>
<dbReference type="Proteomes" id="UP000244722">
    <property type="component" value="Unassembled WGS sequence"/>
</dbReference>
<evidence type="ECO:0000256" key="11">
    <source>
        <dbReference type="SAM" id="MobiDB-lite"/>
    </source>
</evidence>
<accession>A0A2T7A3J8</accession>
<evidence type="ECO:0000256" key="8">
    <source>
        <dbReference type="ARBA" id="ARBA00023163"/>
    </source>
</evidence>
<dbReference type="InterPro" id="IPR013150">
    <property type="entry name" value="TFIIB_cyclin"/>
</dbReference>
<dbReference type="STRING" id="42251.A0A2T7A3J8"/>
<evidence type="ECO:0000256" key="1">
    <source>
        <dbReference type="ARBA" id="ARBA00004123"/>
    </source>
</evidence>
<reference evidence="13 14" key="1">
    <citation type="submission" date="2017-04" db="EMBL/GenBank/DDBJ databases">
        <title>Draft genome sequence of Tuber borchii Vittad., a whitish edible truffle.</title>
        <authorList>
            <consortium name="DOE Joint Genome Institute"/>
            <person name="Murat C."/>
            <person name="Kuo A."/>
            <person name="Barry K.W."/>
            <person name="Clum A."/>
            <person name="Dockter R.B."/>
            <person name="Fauchery L."/>
            <person name="Iotti M."/>
            <person name="Kohler A."/>
            <person name="Labutti K."/>
            <person name="Lindquist E.A."/>
            <person name="Lipzen A."/>
            <person name="Ohm R.A."/>
            <person name="Wang M."/>
            <person name="Grigoriev I.V."/>
            <person name="Zambonelli A."/>
            <person name="Martin F.M."/>
        </authorList>
    </citation>
    <scope>NUCLEOTIDE SEQUENCE [LARGE SCALE GENOMIC DNA]</scope>
    <source>
        <strain evidence="13 14">Tbo3840</strain>
    </source>
</reference>
<dbReference type="GO" id="GO:0005634">
    <property type="term" value="C:nucleus"/>
    <property type="evidence" value="ECO:0007669"/>
    <property type="project" value="UniProtKB-SubCell"/>
</dbReference>
<protein>
    <recommendedName>
        <fullName evidence="10">B-related factor 1</fullName>
    </recommendedName>
</protein>
<feature type="region of interest" description="Disordered" evidence="11">
    <location>
        <begin position="367"/>
        <end position="403"/>
    </location>
</feature>
<sequence length="559" mass="61917">MSNTCLSCGSSNPADFDDSTGRVVCTNCGHVVNDSFIVSEISFGETSSGAARVQGSYVAEGQTHAGGGGGRFRSGNSLESREQIIQNGRRKIVSLAGAVNCPEHFADHAQRWFTLSVTHNFNRGRKTQFVVACCLYIVCRLEKSSHMLIDFSDILHVNVFSLGHTYLQLVQILEVRLPHIDPTVYVYRFAKHLDFGGEQTKVANDALRIIQRMSRDWMVQGRRPSGICGAALILAARMNNFRRSVREVVYVVKVADLTIQKRLDEFKDTKSGDLTVEEFRNIWLEQAHDPPSYGPKASKRRKRVRDVNDDGEVIEDPQDITIVAAPAEPSAAPSAPGTPPSAPASAAATPLTFDRPLRLDADGFVIPELPVPSPRPISSLPGTPIDATEDTTPQGAEKAQDDQHSAIAEEVIESEIASLLGGSAASIMEELRDADRQAREECATSPVSDDPDNLDDVDDDFEVQNALLTEEERDLKEKIWVEFNKDYLRDQELKRLKKETDLRNGIIKTARKRKKNKPRDSNSKDMAATPADSAKNMLMRRSYSKKINYKAIEGLFEDD</sequence>
<comment type="caution">
    <text evidence="13">The sequence shown here is derived from an EMBL/GenBank/DDBJ whole genome shotgun (WGS) entry which is preliminary data.</text>
</comment>
<dbReference type="InterPro" id="IPR011665">
    <property type="entry name" value="BRF1_TBP-bd_dom"/>
</dbReference>
<dbReference type="GO" id="GO:0000995">
    <property type="term" value="F:RNA polymerase III general transcription initiation factor activity"/>
    <property type="evidence" value="ECO:0007669"/>
    <property type="project" value="TreeGrafter"/>
</dbReference>
<feature type="region of interest" description="Disordered" evidence="11">
    <location>
        <begin position="287"/>
        <end position="314"/>
    </location>
</feature>
<evidence type="ECO:0000256" key="4">
    <source>
        <dbReference type="ARBA" id="ARBA00022771"/>
    </source>
</evidence>
<dbReference type="SUPFAM" id="SSF57783">
    <property type="entry name" value="Zinc beta-ribbon"/>
    <property type="match status" value="1"/>
</dbReference>
<evidence type="ECO:0000313" key="14">
    <source>
        <dbReference type="Proteomes" id="UP000244722"/>
    </source>
</evidence>
<gene>
    <name evidence="13" type="ORF">B9Z19DRAFT_1190535</name>
</gene>
<evidence type="ECO:0000256" key="3">
    <source>
        <dbReference type="ARBA" id="ARBA00022723"/>
    </source>
</evidence>
<dbReference type="Pfam" id="PF07741">
    <property type="entry name" value="BRF1"/>
    <property type="match status" value="1"/>
</dbReference>
<dbReference type="InterPro" id="IPR000812">
    <property type="entry name" value="TFIIB"/>
</dbReference>
<dbReference type="GO" id="GO:0006384">
    <property type="term" value="P:transcription initiation at RNA polymerase III promoter"/>
    <property type="evidence" value="ECO:0007669"/>
    <property type="project" value="UniProtKB-ARBA"/>
</dbReference>
<dbReference type="FunFam" id="1.10.472.10:FF:000002">
    <property type="entry name" value="Transcription factor IIIB 90 kDa subunit"/>
    <property type="match status" value="1"/>
</dbReference>
<evidence type="ECO:0000256" key="7">
    <source>
        <dbReference type="ARBA" id="ARBA00023159"/>
    </source>
</evidence>
<dbReference type="PANTHER" id="PTHR11618:SF4">
    <property type="entry name" value="TRANSCRIPTION FACTOR IIIB 90 KDA SUBUNIT"/>
    <property type="match status" value="1"/>
</dbReference>
<dbReference type="Gene3D" id="1.10.472.10">
    <property type="entry name" value="Cyclin-like"/>
    <property type="match status" value="2"/>
</dbReference>
<evidence type="ECO:0000256" key="6">
    <source>
        <dbReference type="ARBA" id="ARBA00023015"/>
    </source>
</evidence>
<dbReference type="InterPro" id="IPR013763">
    <property type="entry name" value="Cyclin-like_dom"/>
</dbReference>
<dbReference type="Pfam" id="PF00382">
    <property type="entry name" value="TFIIB"/>
    <property type="match status" value="2"/>
</dbReference>
<proteinExistence type="inferred from homology"/>
<comment type="similarity">
    <text evidence="2">Belongs to the TFIIB family.</text>
</comment>
<dbReference type="GO" id="GO:0008270">
    <property type="term" value="F:zinc ion binding"/>
    <property type="evidence" value="ECO:0007669"/>
    <property type="project" value="UniProtKB-KW"/>
</dbReference>
<dbReference type="EMBL" id="NESQ01000031">
    <property type="protein sequence ID" value="PUU82298.1"/>
    <property type="molecule type" value="Genomic_DNA"/>
</dbReference>
<dbReference type="CDD" id="cd20554">
    <property type="entry name" value="CYCLIN_TFIIIB90_rpt2"/>
    <property type="match status" value="1"/>
</dbReference>
<comment type="subcellular location">
    <subcellularLocation>
        <location evidence="1">Nucleus</location>
    </subcellularLocation>
</comment>
<dbReference type="GO" id="GO:0017025">
    <property type="term" value="F:TBP-class protein binding"/>
    <property type="evidence" value="ECO:0007669"/>
    <property type="project" value="InterPro"/>
</dbReference>
<dbReference type="Pfam" id="PF08271">
    <property type="entry name" value="Zn_Ribbon_TF"/>
    <property type="match status" value="1"/>
</dbReference>
<keyword evidence="3" id="KW-0479">Metal-binding</keyword>
<keyword evidence="8" id="KW-0804">Transcription</keyword>
<feature type="region of interest" description="Disordered" evidence="11">
    <location>
        <begin position="507"/>
        <end position="534"/>
    </location>
</feature>
<name>A0A2T7A3J8_TUBBO</name>
<dbReference type="FunFam" id="1.10.472.10:FF:000007">
    <property type="entry name" value="Transcription factor IIIB 90 kDa subunit"/>
    <property type="match status" value="1"/>
</dbReference>
<dbReference type="GO" id="GO:0001006">
    <property type="term" value="F:RNA polymerase III type 3 promoter sequence-specific DNA binding"/>
    <property type="evidence" value="ECO:0007669"/>
    <property type="project" value="TreeGrafter"/>
</dbReference>
<feature type="region of interest" description="Disordered" evidence="11">
    <location>
        <begin position="328"/>
        <end position="348"/>
    </location>
</feature>
<dbReference type="InterPro" id="IPR013137">
    <property type="entry name" value="Znf_TFIIB"/>
</dbReference>
<dbReference type="PRINTS" id="PR00685">
    <property type="entry name" value="TIFACTORIIB"/>
</dbReference>
<evidence type="ECO:0000259" key="12">
    <source>
        <dbReference type="SMART" id="SM00385"/>
    </source>
</evidence>